<name>A0A7X6HC27_9MICC</name>
<protein>
    <submittedName>
        <fullName evidence="4">LytR C-terminal domain-containing protein</fullName>
    </submittedName>
</protein>
<dbReference type="RefSeq" id="WP_168485703.1">
    <property type="nucleotide sequence ID" value="NZ_JAAZSQ010000005.1"/>
</dbReference>
<feature type="domain" description="LytR/CpsA/Psr regulator C-terminal" evidence="3">
    <location>
        <begin position="124"/>
        <end position="209"/>
    </location>
</feature>
<feature type="compositionally biased region" description="Acidic residues" evidence="1">
    <location>
        <begin position="17"/>
        <end position="32"/>
    </location>
</feature>
<evidence type="ECO:0000259" key="3">
    <source>
        <dbReference type="Pfam" id="PF13399"/>
    </source>
</evidence>
<dbReference type="Pfam" id="PF13399">
    <property type="entry name" value="LytR_C"/>
    <property type="match status" value="1"/>
</dbReference>
<dbReference type="EMBL" id="JAAZSQ010000005">
    <property type="protein sequence ID" value="NKX54356.1"/>
    <property type="molecule type" value="Genomic_DNA"/>
</dbReference>
<feature type="transmembrane region" description="Helical" evidence="2">
    <location>
        <begin position="68"/>
        <end position="92"/>
    </location>
</feature>
<comment type="caution">
    <text evidence="4">The sequence shown here is derived from an EMBL/GenBank/DDBJ whole genome shotgun (WGS) entry which is preliminary data.</text>
</comment>
<reference evidence="4 5" key="1">
    <citation type="submission" date="2020-04" db="EMBL/GenBank/DDBJ databases">
        <title>Arthrobacter sp. nov.</title>
        <authorList>
            <person name="Liu S."/>
        </authorList>
    </citation>
    <scope>NUCLEOTIDE SEQUENCE [LARGE SCALE GENOMIC DNA]</scope>
    <source>
        <strain evidence="4 5">E918</strain>
    </source>
</reference>
<organism evidence="4 5">
    <name type="scientific">Arthrobacter mobilis</name>
    <dbReference type="NCBI Taxonomy" id="2724944"/>
    <lineage>
        <taxon>Bacteria</taxon>
        <taxon>Bacillati</taxon>
        <taxon>Actinomycetota</taxon>
        <taxon>Actinomycetes</taxon>
        <taxon>Micrococcales</taxon>
        <taxon>Micrococcaceae</taxon>
        <taxon>Arthrobacter</taxon>
    </lineage>
</organism>
<dbReference type="InterPro" id="IPR027381">
    <property type="entry name" value="LytR/CpsA/Psr_C"/>
</dbReference>
<evidence type="ECO:0000313" key="5">
    <source>
        <dbReference type="Proteomes" id="UP000544090"/>
    </source>
</evidence>
<dbReference type="Proteomes" id="UP000544090">
    <property type="component" value="Unassembled WGS sequence"/>
</dbReference>
<sequence>MTDQDTGPRDARRDPELEPEPGPDEEPEEPDDEYHLQGHKIMTEEDLDEVFADEDDVEVKKYRRWRHVLHGAVLVLLLAGLVGAVVAALAVMRGELQIPGWGPRTQEPITCPSATYKYPANDSFTLNVYNSTNEGGLARQAARELAERGYQIGEVASKDLNYYGLSAVVMSGPKGEANAMNLQRNIAGTEYVADDRQDESVDVILGSRYEGLVPANKVNKEPGTLSCPRLESPDPGRPVTPDAAK</sequence>
<feature type="region of interest" description="Disordered" evidence="1">
    <location>
        <begin position="1"/>
        <end position="34"/>
    </location>
</feature>
<keyword evidence="2" id="KW-1133">Transmembrane helix</keyword>
<proteinExistence type="predicted"/>
<keyword evidence="2" id="KW-0812">Transmembrane</keyword>
<feature type="region of interest" description="Disordered" evidence="1">
    <location>
        <begin position="215"/>
        <end position="245"/>
    </location>
</feature>
<gene>
    <name evidence="4" type="ORF">HGG74_07320</name>
</gene>
<dbReference type="AlphaFoldDB" id="A0A7X6HC27"/>
<evidence type="ECO:0000256" key="1">
    <source>
        <dbReference type="SAM" id="MobiDB-lite"/>
    </source>
</evidence>
<evidence type="ECO:0000256" key="2">
    <source>
        <dbReference type="SAM" id="Phobius"/>
    </source>
</evidence>
<dbReference type="Gene3D" id="3.30.70.2390">
    <property type="match status" value="1"/>
</dbReference>
<keyword evidence="5" id="KW-1185">Reference proteome</keyword>
<feature type="compositionally biased region" description="Basic and acidic residues" evidence="1">
    <location>
        <begin position="1"/>
        <end position="16"/>
    </location>
</feature>
<evidence type="ECO:0000313" key="4">
    <source>
        <dbReference type="EMBL" id="NKX54356.1"/>
    </source>
</evidence>
<keyword evidence="2" id="KW-0472">Membrane</keyword>
<accession>A0A7X6HC27</accession>